<evidence type="ECO:0000256" key="1">
    <source>
        <dbReference type="ARBA" id="ARBA00008025"/>
    </source>
</evidence>
<keyword evidence="3" id="KW-0175">Coiled coil</keyword>
<comment type="similarity">
    <text evidence="1">Belongs to the synaptobrevin family.</text>
</comment>
<reference evidence="6" key="1">
    <citation type="submission" date="2023-06" db="EMBL/GenBank/DDBJ databases">
        <title>Male Hemibagrus guttatus genome.</title>
        <authorList>
            <person name="Bian C."/>
        </authorList>
    </citation>
    <scope>NUCLEOTIDE SEQUENCE</scope>
    <source>
        <strain evidence="6">Male_cb2023</strain>
        <tissue evidence="6">Muscle</tissue>
    </source>
</reference>
<feature type="domain" description="V-SNARE coiled-coil homology" evidence="5">
    <location>
        <begin position="65"/>
        <end position="125"/>
    </location>
</feature>
<dbReference type="InterPro" id="IPR016444">
    <property type="entry name" value="Synaptobrevin/VAMP"/>
</dbReference>
<dbReference type="Gene3D" id="1.20.5.110">
    <property type="match status" value="1"/>
</dbReference>
<dbReference type="SUPFAM" id="SSF58038">
    <property type="entry name" value="SNARE fusion complex"/>
    <property type="match status" value="1"/>
</dbReference>
<dbReference type="GO" id="GO:0012505">
    <property type="term" value="C:endomembrane system"/>
    <property type="evidence" value="ECO:0007669"/>
    <property type="project" value="UniProtKB-SubCell"/>
</dbReference>
<feature type="transmembrane region" description="Helical" evidence="4">
    <location>
        <begin position="126"/>
        <end position="148"/>
    </location>
</feature>
<dbReference type="InterPro" id="IPR042855">
    <property type="entry name" value="V_SNARE_CC"/>
</dbReference>
<organism evidence="6 7">
    <name type="scientific">Hemibagrus guttatus</name>
    <dbReference type="NCBI Taxonomy" id="175788"/>
    <lineage>
        <taxon>Eukaryota</taxon>
        <taxon>Metazoa</taxon>
        <taxon>Chordata</taxon>
        <taxon>Craniata</taxon>
        <taxon>Vertebrata</taxon>
        <taxon>Euteleostomi</taxon>
        <taxon>Actinopterygii</taxon>
        <taxon>Neopterygii</taxon>
        <taxon>Teleostei</taxon>
        <taxon>Ostariophysi</taxon>
        <taxon>Siluriformes</taxon>
        <taxon>Bagridae</taxon>
        <taxon>Hemibagrus</taxon>
    </lineage>
</organism>
<keyword evidence="7" id="KW-1185">Reference proteome</keyword>
<dbReference type="GO" id="GO:0016192">
    <property type="term" value="P:vesicle-mediated transport"/>
    <property type="evidence" value="ECO:0007669"/>
    <property type="project" value="InterPro"/>
</dbReference>
<evidence type="ECO:0000256" key="4">
    <source>
        <dbReference type="SAM" id="Phobius"/>
    </source>
</evidence>
<dbReference type="PROSITE" id="PS50892">
    <property type="entry name" value="V_SNARE"/>
    <property type="match status" value="1"/>
</dbReference>
<keyword evidence="4" id="KW-0812">Transmembrane</keyword>
<dbReference type="EMBL" id="JAUCMX010000021">
    <property type="protein sequence ID" value="KAK3514696.1"/>
    <property type="molecule type" value="Genomic_DNA"/>
</dbReference>
<dbReference type="Pfam" id="PF00957">
    <property type="entry name" value="Synaptobrevin"/>
    <property type="match status" value="1"/>
</dbReference>
<keyword evidence="4" id="KW-0472">Membrane</keyword>
<dbReference type="AlphaFoldDB" id="A0AAE0UR51"/>
<name>A0AAE0UR51_9TELE</name>
<dbReference type="InterPro" id="IPR001388">
    <property type="entry name" value="Synaptobrevin-like"/>
</dbReference>
<protein>
    <recommendedName>
        <fullName evidence="5">V-SNARE coiled-coil homology domain-containing protein</fullName>
    </recommendedName>
</protein>
<comment type="subcellular location">
    <subcellularLocation>
        <location evidence="2">Endomembrane system</location>
        <topology evidence="2">Single-pass type IV membrane protein</topology>
    </subcellularLocation>
</comment>
<accession>A0AAE0UR51</accession>
<dbReference type="Proteomes" id="UP001274896">
    <property type="component" value="Unassembled WGS sequence"/>
</dbReference>
<proteinExistence type="inferred from homology"/>
<evidence type="ECO:0000259" key="5">
    <source>
        <dbReference type="PROSITE" id="PS50892"/>
    </source>
</evidence>
<evidence type="ECO:0000313" key="6">
    <source>
        <dbReference type="EMBL" id="KAK3514696.1"/>
    </source>
</evidence>
<evidence type="ECO:0000256" key="2">
    <source>
        <dbReference type="ARBA" id="ARBA00046280"/>
    </source>
</evidence>
<evidence type="ECO:0000256" key="3">
    <source>
        <dbReference type="PROSITE-ProRule" id="PRU00290"/>
    </source>
</evidence>
<gene>
    <name evidence="6" type="ORF">QTP70_027950</name>
</gene>
<keyword evidence="4" id="KW-1133">Transmembrane helix</keyword>
<dbReference type="GO" id="GO:0016020">
    <property type="term" value="C:membrane"/>
    <property type="evidence" value="ECO:0007669"/>
    <property type="project" value="InterPro"/>
</dbReference>
<evidence type="ECO:0000313" key="7">
    <source>
        <dbReference type="Proteomes" id="UP001274896"/>
    </source>
</evidence>
<dbReference type="PANTHER" id="PTHR45701">
    <property type="entry name" value="SYNAPTOBREVIN FAMILY MEMBER"/>
    <property type="match status" value="1"/>
</dbReference>
<comment type="caution">
    <text evidence="6">The sequence shown here is derived from an EMBL/GenBank/DDBJ whole genome shotgun (WGS) entry which is preliminary data.</text>
</comment>
<dbReference type="PRINTS" id="PR00219">
    <property type="entry name" value="SYNAPTOBREVN"/>
</dbReference>
<sequence length="160" mass="17843">MECQPIAGHTHTLSFTTDNLEMPINLTMHVFGLGEETRVPGGNPRGTGRTCKLHTHMVEEKGDRRLQQLQGDVEETKDIMVENYNKAIDRSTKLEDLDERADALLESSKQFQKTTRNLRVKPRRKVIVAGIALGLLLLLIIIIVAVYYGRGSNGENSDSG</sequence>